<dbReference type="EMBL" id="BTSY01000005">
    <property type="protein sequence ID" value="GMT29602.1"/>
    <property type="molecule type" value="Genomic_DNA"/>
</dbReference>
<sequence>NPLRSTKKTCITYDGSRIFIVDDLAATGWELKKNSLSQFAGISEAIGEYFDTSVTEQQKLVELHSRYNNDRESMSTNEAALFRTLLENQRDCVYAAVVYPKADVSDRG</sequence>
<reference evidence="1" key="1">
    <citation type="submission" date="2023-10" db="EMBL/GenBank/DDBJ databases">
        <title>Genome assembly of Pristionchus species.</title>
        <authorList>
            <person name="Yoshida K."/>
            <person name="Sommer R.J."/>
        </authorList>
    </citation>
    <scope>NUCLEOTIDE SEQUENCE</scope>
    <source>
        <strain evidence="1">RS5133</strain>
    </source>
</reference>
<evidence type="ECO:0000313" key="1">
    <source>
        <dbReference type="EMBL" id="GMT29602.1"/>
    </source>
</evidence>
<proteinExistence type="predicted"/>
<dbReference type="AlphaFoldDB" id="A0AAV5WCN9"/>
<evidence type="ECO:0000313" key="2">
    <source>
        <dbReference type="Proteomes" id="UP001432322"/>
    </source>
</evidence>
<accession>A0AAV5WCN9</accession>
<gene>
    <name evidence="1" type="ORF">PFISCL1PPCAC_20899</name>
</gene>
<name>A0AAV5WCN9_9BILA</name>
<comment type="caution">
    <text evidence="1">The sequence shown here is derived from an EMBL/GenBank/DDBJ whole genome shotgun (WGS) entry which is preliminary data.</text>
</comment>
<feature type="non-terminal residue" evidence="1">
    <location>
        <position position="1"/>
    </location>
</feature>
<dbReference type="Proteomes" id="UP001432322">
    <property type="component" value="Unassembled WGS sequence"/>
</dbReference>
<feature type="non-terminal residue" evidence="1">
    <location>
        <position position="108"/>
    </location>
</feature>
<organism evidence="1 2">
    <name type="scientific">Pristionchus fissidentatus</name>
    <dbReference type="NCBI Taxonomy" id="1538716"/>
    <lineage>
        <taxon>Eukaryota</taxon>
        <taxon>Metazoa</taxon>
        <taxon>Ecdysozoa</taxon>
        <taxon>Nematoda</taxon>
        <taxon>Chromadorea</taxon>
        <taxon>Rhabditida</taxon>
        <taxon>Rhabditina</taxon>
        <taxon>Diplogasteromorpha</taxon>
        <taxon>Diplogasteroidea</taxon>
        <taxon>Neodiplogasteridae</taxon>
        <taxon>Pristionchus</taxon>
    </lineage>
</organism>
<protein>
    <submittedName>
        <fullName evidence="1">Uncharacterized protein</fullName>
    </submittedName>
</protein>
<keyword evidence="2" id="KW-1185">Reference proteome</keyword>